<sequence>MAVIVRRKNNEPLSSFLYRATKRIQKSGVLLQARKNRFYKGNTSKDKRWRAAMQRLEMEQEIHKFLKQGYALNEAVVRARKMMKGITKK</sequence>
<evidence type="ECO:0000313" key="2">
    <source>
        <dbReference type="Proteomes" id="UP000236846"/>
    </source>
</evidence>
<dbReference type="EMBL" id="PCXE01000018">
    <property type="protein sequence ID" value="PIR26551.1"/>
    <property type="molecule type" value="Genomic_DNA"/>
</dbReference>
<reference evidence="1 2" key="1">
    <citation type="submission" date="2017-09" db="EMBL/GenBank/DDBJ databases">
        <title>Depth-based differentiation of microbial function through sediment-hosted aquifers and enrichment of novel symbionts in the deep terrestrial subsurface.</title>
        <authorList>
            <person name="Probst A.J."/>
            <person name="Ladd B."/>
            <person name="Jarett J.K."/>
            <person name="Geller-Mcgrath D.E."/>
            <person name="Sieber C.M."/>
            <person name="Emerson J.B."/>
            <person name="Anantharaman K."/>
            <person name="Thomas B.C."/>
            <person name="Malmstrom R."/>
            <person name="Stieglmeier M."/>
            <person name="Klingl A."/>
            <person name="Woyke T."/>
            <person name="Ryan C.M."/>
            <person name="Banfield J.F."/>
        </authorList>
    </citation>
    <scope>NUCLEOTIDE SEQUENCE [LARGE SCALE GENOMIC DNA]</scope>
    <source>
        <strain evidence="1">CG11_big_fil_rev_8_21_14_0_20_43_10</strain>
    </source>
</reference>
<comment type="caution">
    <text evidence="1">The sequence shown here is derived from an EMBL/GenBank/DDBJ whole genome shotgun (WGS) entry which is preliminary data.</text>
</comment>
<evidence type="ECO:0000313" key="1">
    <source>
        <dbReference type="EMBL" id="PIR26551.1"/>
    </source>
</evidence>
<proteinExistence type="predicted"/>
<organism evidence="1 2">
    <name type="scientific">Candidatus Brennerbacteria bacterium CG11_big_fil_rev_8_21_14_0_20_43_10</name>
    <dbReference type="NCBI Taxonomy" id="1974523"/>
    <lineage>
        <taxon>Bacteria</taxon>
        <taxon>Candidatus Brenneribacteriota</taxon>
    </lineage>
</organism>
<gene>
    <name evidence="1" type="ORF">COV41_01135</name>
</gene>
<evidence type="ECO:0008006" key="3">
    <source>
        <dbReference type="Google" id="ProtNLM"/>
    </source>
</evidence>
<name>A0A2H0PWX2_9BACT</name>
<dbReference type="Proteomes" id="UP000236846">
    <property type="component" value="Unassembled WGS sequence"/>
</dbReference>
<protein>
    <recommendedName>
        <fullName evidence="3">30S ribosomal protein S21</fullName>
    </recommendedName>
</protein>
<dbReference type="AlphaFoldDB" id="A0A2H0PWX2"/>
<accession>A0A2H0PWX2</accession>